<dbReference type="GO" id="GO:0032259">
    <property type="term" value="P:methylation"/>
    <property type="evidence" value="ECO:0007669"/>
    <property type="project" value="UniProtKB-KW"/>
</dbReference>
<dbReference type="RefSeq" id="WP_123929662.1">
    <property type="nucleotide sequence ID" value="NZ_RKRE01000002.1"/>
</dbReference>
<keyword evidence="2" id="KW-0808">Transferase</keyword>
<dbReference type="EMBL" id="RKRE01000002">
    <property type="protein sequence ID" value="RPF47014.1"/>
    <property type="molecule type" value="Genomic_DNA"/>
</dbReference>
<evidence type="ECO:0000259" key="1">
    <source>
        <dbReference type="Pfam" id="PF08241"/>
    </source>
</evidence>
<proteinExistence type="predicted"/>
<keyword evidence="2" id="KW-0830">Ubiquinone</keyword>
<keyword evidence="2" id="KW-0489">Methyltransferase</keyword>
<protein>
    <submittedName>
        <fullName evidence="2">Ubiquinone/menaquinone biosynthesis C-methylase UbiE</fullName>
    </submittedName>
</protein>
<name>A0A3N5AQ59_9THEO</name>
<feature type="domain" description="Methyltransferase type 11" evidence="1">
    <location>
        <begin position="69"/>
        <end position="163"/>
    </location>
</feature>
<keyword evidence="3" id="KW-1185">Reference proteome</keyword>
<reference evidence="2 3" key="1">
    <citation type="submission" date="2018-11" db="EMBL/GenBank/DDBJ databases">
        <title>Genomic Encyclopedia of Type Strains, Phase IV (KMG-IV): sequencing the most valuable type-strain genomes for metagenomic binning, comparative biology and taxonomic classification.</title>
        <authorList>
            <person name="Goeker M."/>
        </authorList>
    </citation>
    <scope>NUCLEOTIDE SEQUENCE [LARGE SCALE GENOMIC DNA]</scope>
    <source>
        <strain evidence="2 3">DSM 102936</strain>
    </source>
</reference>
<dbReference type="Proteomes" id="UP000282654">
    <property type="component" value="Unassembled WGS sequence"/>
</dbReference>
<dbReference type="PANTHER" id="PTHR43591:SF110">
    <property type="entry name" value="RHODANESE DOMAIN-CONTAINING PROTEIN"/>
    <property type="match status" value="1"/>
</dbReference>
<organism evidence="2 3">
    <name type="scientific">Thermodesulfitimonas autotrophica</name>
    <dbReference type="NCBI Taxonomy" id="1894989"/>
    <lineage>
        <taxon>Bacteria</taxon>
        <taxon>Bacillati</taxon>
        <taxon>Bacillota</taxon>
        <taxon>Clostridia</taxon>
        <taxon>Thermoanaerobacterales</taxon>
        <taxon>Thermoanaerobacteraceae</taxon>
        <taxon>Thermodesulfitimonas</taxon>
    </lineage>
</organism>
<gene>
    <name evidence="2" type="ORF">EDD75_1284</name>
</gene>
<dbReference type="Gene3D" id="3.40.50.150">
    <property type="entry name" value="Vaccinia Virus protein VP39"/>
    <property type="match status" value="1"/>
</dbReference>
<dbReference type="InterPro" id="IPR013216">
    <property type="entry name" value="Methyltransf_11"/>
</dbReference>
<sequence>MAKKQLCWLVQTKEGYKRLLWLKPRAELKGLWDKTWERQIQPEKMVSWVKRQQVFKLIIQHLPKGAKLLEAGCGLGHWVFALCQYGYKAFGVDTSEVGIQRGRQLYGLNHNILRKGDVLTLDYEESTFDGYISLGVVEHFEDGPGKALNEAYRVLKKNGLLFCSVPYLNPLRYLFSPHGDLESLLNTSGHSFYQWSFSKKEMQTMLESAGFELLRAYPYTTLKTLQEIIPGLDTMTKRTLAIINPDCPETQESLAKSRKLQWKTIRSTIKQGLILTLESSPVRVVAGHMCLYICKKG</sequence>
<dbReference type="CDD" id="cd02440">
    <property type="entry name" value="AdoMet_MTases"/>
    <property type="match status" value="1"/>
</dbReference>
<evidence type="ECO:0000313" key="2">
    <source>
        <dbReference type="EMBL" id="RPF47014.1"/>
    </source>
</evidence>
<accession>A0A3N5AQ59</accession>
<dbReference type="AlphaFoldDB" id="A0A3N5AQ59"/>
<dbReference type="InterPro" id="IPR029063">
    <property type="entry name" value="SAM-dependent_MTases_sf"/>
</dbReference>
<dbReference type="OrthoDB" id="9811589at2"/>
<dbReference type="GO" id="GO:0008757">
    <property type="term" value="F:S-adenosylmethionine-dependent methyltransferase activity"/>
    <property type="evidence" value="ECO:0007669"/>
    <property type="project" value="InterPro"/>
</dbReference>
<dbReference type="PANTHER" id="PTHR43591">
    <property type="entry name" value="METHYLTRANSFERASE"/>
    <property type="match status" value="1"/>
</dbReference>
<comment type="caution">
    <text evidence="2">The sequence shown here is derived from an EMBL/GenBank/DDBJ whole genome shotgun (WGS) entry which is preliminary data.</text>
</comment>
<dbReference type="SUPFAM" id="SSF53335">
    <property type="entry name" value="S-adenosyl-L-methionine-dependent methyltransferases"/>
    <property type="match status" value="1"/>
</dbReference>
<dbReference type="Pfam" id="PF08241">
    <property type="entry name" value="Methyltransf_11"/>
    <property type="match status" value="1"/>
</dbReference>
<evidence type="ECO:0000313" key="3">
    <source>
        <dbReference type="Proteomes" id="UP000282654"/>
    </source>
</evidence>